<dbReference type="KEGG" id="hir:HETIRDRAFT_164801"/>
<dbReference type="AlphaFoldDB" id="W4JN97"/>
<keyword evidence="3" id="KW-1185">Reference proteome</keyword>
<dbReference type="GeneID" id="20667937"/>
<evidence type="ECO:0000313" key="2">
    <source>
        <dbReference type="EMBL" id="ETW75013.1"/>
    </source>
</evidence>
<dbReference type="EMBL" id="KI925467">
    <property type="protein sequence ID" value="ETW75013.1"/>
    <property type="molecule type" value="Genomic_DNA"/>
</dbReference>
<organism evidence="2 3">
    <name type="scientific">Heterobasidion irregulare (strain TC 32-1)</name>
    <dbReference type="NCBI Taxonomy" id="747525"/>
    <lineage>
        <taxon>Eukaryota</taxon>
        <taxon>Fungi</taxon>
        <taxon>Dikarya</taxon>
        <taxon>Basidiomycota</taxon>
        <taxon>Agaricomycotina</taxon>
        <taxon>Agaricomycetes</taxon>
        <taxon>Russulales</taxon>
        <taxon>Bondarzewiaceae</taxon>
        <taxon>Heterobasidion</taxon>
        <taxon>Heterobasidion annosum species complex</taxon>
    </lineage>
</organism>
<gene>
    <name evidence="2" type="ORF">HETIRDRAFT_164801</name>
</gene>
<dbReference type="RefSeq" id="XP_009553465.1">
    <property type="nucleotide sequence ID" value="XM_009555170.1"/>
</dbReference>
<dbReference type="HOGENOM" id="CLU_003921_3_0_1"/>
<dbReference type="Proteomes" id="UP000030671">
    <property type="component" value="Unassembled WGS sequence"/>
</dbReference>
<evidence type="ECO:0000256" key="1">
    <source>
        <dbReference type="SAM" id="MobiDB-lite"/>
    </source>
</evidence>
<dbReference type="InParanoid" id="W4JN97"/>
<proteinExistence type="predicted"/>
<accession>W4JN97</accession>
<protein>
    <submittedName>
        <fullName evidence="2">Uncharacterized protein</fullName>
    </submittedName>
</protein>
<dbReference type="OrthoDB" id="3189091at2759"/>
<sequence length="250" mass="28387">MATPSMPACGDRTAPTFDPHQPRELRRYFADLDFHFVRSVVEDEQERKKHACQFPDVDTCELWESLTTFTDTTKTFKEFCEEVYRLYSGLEEERKWSVSDMDKLVGKMSRVGILSLSKLGNYHRRFLAITVFLLSKAQILVAKQGCTFARGFQPELWARISQRLQLKFPDHFPDDPYNLQDIHNAARFVLHGTTSAYSTTAIDISQAAPAAPPTNAIKAKDLVTMFEQLTNTFVKAIAAQGTSRPADRPS</sequence>
<evidence type="ECO:0000313" key="3">
    <source>
        <dbReference type="Proteomes" id="UP000030671"/>
    </source>
</evidence>
<name>W4JN97_HETIT</name>
<feature type="region of interest" description="Disordered" evidence="1">
    <location>
        <begin position="1"/>
        <end position="20"/>
    </location>
</feature>
<reference evidence="2 3" key="1">
    <citation type="journal article" date="2012" name="New Phytol.">
        <title>Insight into trade-off between wood decay and parasitism from the genome of a fungal forest pathogen.</title>
        <authorList>
            <person name="Olson A."/>
            <person name="Aerts A."/>
            <person name="Asiegbu F."/>
            <person name="Belbahri L."/>
            <person name="Bouzid O."/>
            <person name="Broberg A."/>
            <person name="Canback B."/>
            <person name="Coutinho P.M."/>
            <person name="Cullen D."/>
            <person name="Dalman K."/>
            <person name="Deflorio G."/>
            <person name="van Diepen L.T."/>
            <person name="Dunand C."/>
            <person name="Duplessis S."/>
            <person name="Durling M."/>
            <person name="Gonthier P."/>
            <person name="Grimwood J."/>
            <person name="Fossdal C.G."/>
            <person name="Hansson D."/>
            <person name="Henrissat B."/>
            <person name="Hietala A."/>
            <person name="Himmelstrand K."/>
            <person name="Hoffmeister D."/>
            <person name="Hogberg N."/>
            <person name="James T.Y."/>
            <person name="Karlsson M."/>
            <person name="Kohler A."/>
            <person name="Kues U."/>
            <person name="Lee Y.H."/>
            <person name="Lin Y.C."/>
            <person name="Lind M."/>
            <person name="Lindquist E."/>
            <person name="Lombard V."/>
            <person name="Lucas S."/>
            <person name="Lunden K."/>
            <person name="Morin E."/>
            <person name="Murat C."/>
            <person name="Park J."/>
            <person name="Raffaello T."/>
            <person name="Rouze P."/>
            <person name="Salamov A."/>
            <person name="Schmutz J."/>
            <person name="Solheim H."/>
            <person name="Stahlberg J."/>
            <person name="Velez H."/>
            <person name="de Vries R.P."/>
            <person name="Wiebenga A."/>
            <person name="Woodward S."/>
            <person name="Yakovlev I."/>
            <person name="Garbelotto M."/>
            <person name="Martin F."/>
            <person name="Grigoriev I.V."/>
            <person name="Stenlid J."/>
        </authorList>
    </citation>
    <scope>NUCLEOTIDE SEQUENCE [LARGE SCALE GENOMIC DNA]</scope>
    <source>
        <strain evidence="2 3">TC 32-1</strain>
    </source>
</reference>